<dbReference type="CDD" id="cd03257">
    <property type="entry name" value="ABC_NikE_OppD_transporters"/>
    <property type="match status" value="1"/>
</dbReference>
<evidence type="ECO:0000313" key="6">
    <source>
        <dbReference type="Proteomes" id="UP000298058"/>
    </source>
</evidence>
<dbReference type="GO" id="GO:0005524">
    <property type="term" value="F:ATP binding"/>
    <property type="evidence" value="ECO:0007669"/>
    <property type="project" value="UniProtKB-KW"/>
</dbReference>
<dbReference type="PANTHER" id="PTHR43776">
    <property type="entry name" value="TRANSPORT ATP-BINDING PROTEIN"/>
    <property type="match status" value="1"/>
</dbReference>
<dbReference type="PROSITE" id="PS50893">
    <property type="entry name" value="ABC_TRANSPORTER_2"/>
    <property type="match status" value="1"/>
</dbReference>
<dbReference type="InterPro" id="IPR003439">
    <property type="entry name" value="ABC_transporter-like_ATP-bd"/>
</dbReference>
<dbReference type="Pfam" id="PF00005">
    <property type="entry name" value="ABC_tran"/>
    <property type="match status" value="1"/>
</dbReference>
<dbReference type="Gene3D" id="3.40.50.300">
    <property type="entry name" value="P-loop containing nucleotide triphosphate hydrolases"/>
    <property type="match status" value="1"/>
</dbReference>
<reference evidence="5" key="1">
    <citation type="journal article" date="2019" name="PLoS Negl. Trop. Dis.">
        <title>Revisiting the worldwide diversity of Leptospira species in the environment.</title>
        <authorList>
            <person name="Vincent A.T."/>
            <person name="Schiettekatte O."/>
            <person name="Bourhy P."/>
            <person name="Veyrier F.J."/>
            <person name="Picardeau M."/>
        </authorList>
    </citation>
    <scope>NUCLEOTIDE SEQUENCE [LARGE SCALE GENOMIC DNA]</scope>
    <source>
        <strain evidence="5">201300427</strain>
    </source>
</reference>
<keyword evidence="3 5" id="KW-0067">ATP-binding</keyword>
<gene>
    <name evidence="5" type="ORF">EHS15_13340</name>
</gene>
<keyword evidence="1" id="KW-0813">Transport</keyword>
<keyword evidence="6" id="KW-1185">Reference proteome</keyword>
<dbReference type="GO" id="GO:0055085">
    <property type="term" value="P:transmembrane transport"/>
    <property type="evidence" value="ECO:0007669"/>
    <property type="project" value="UniProtKB-ARBA"/>
</dbReference>
<dbReference type="PANTHER" id="PTHR43776:SF8">
    <property type="entry name" value="ABC TRANSPORTER, ATP-BINDING PROTEIN"/>
    <property type="match status" value="1"/>
</dbReference>
<dbReference type="InterPro" id="IPR017871">
    <property type="entry name" value="ABC_transporter-like_CS"/>
</dbReference>
<dbReference type="GO" id="GO:0016887">
    <property type="term" value="F:ATP hydrolysis activity"/>
    <property type="evidence" value="ECO:0007669"/>
    <property type="project" value="InterPro"/>
</dbReference>
<sequence>MFESRANERKYEFEFIFRGNDGFFVLQSVSRTYFRNLHKIHLPFLLSHSVSFLKTGKAIVFLSLPTAVLEIKNLKVRISGKTILKNVHLTANNGEITGIVGRSGSGKSTLFRSILAVPELIQGYEIEGEIKWKGRDVREYSTKPIQPVFQDPFSFLSPYQTLGESLLEPLQVREGIFLSKKRKSEETDRILSYFERFHLKEEVLSKRTNQLSGGQLQRLSILRAILARPELILLDEPVTALDALVQAEIVSLIRNLNEKENISFLLVSHDLGLVKHLCKQVFLLEQGEVVESGEASEVFTRPKTEFTKELIASRNLKDI</sequence>
<evidence type="ECO:0000256" key="3">
    <source>
        <dbReference type="ARBA" id="ARBA00022840"/>
    </source>
</evidence>
<dbReference type="InterPro" id="IPR050319">
    <property type="entry name" value="ABC_transp_ATP-bind"/>
</dbReference>
<evidence type="ECO:0000313" key="5">
    <source>
        <dbReference type="EMBL" id="TGN18380.1"/>
    </source>
</evidence>
<proteinExistence type="predicted"/>
<dbReference type="InterPro" id="IPR003593">
    <property type="entry name" value="AAA+_ATPase"/>
</dbReference>
<keyword evidence="2" id="KW-0547">Nucleotide-binding</keyword>
<organism evidence="5 6">
    <name type="scientific">Leptospira idonii</name>
    <dbReference type="NCBI Taxonomy" id="1193500"/>
    <lineage>
        <taxon>Bacteria</taxon>
        <taxon>Pseudomonadati</taxon>
        <taxon>Spirochaetota</taxon>
        <taxon>Spirochaetia</taxon>
        <taxon>Leptospirales</taxon>
        <taxon>Leptospiraceae</taxon>
        <taxon>Leptospira</taxon>
    </lineage>
</organism>
<dbReference type="SUPFAM" id="SSF52540">
    <property type="entry name" value="P-loop containing nucleoside triphosphate hydrolases"/>
    <property type="match status" value="1"/>
</dbReference>
<dbReference type="AlphaFoldDB" id="A0A4R9LVZ4"/>
<evidence type="ECO:0000259" key="4">
    <source>
        <dbReference type="PROSITE" id="PS50893"/>
    </source>
</evidence>
<accession>A0A4R9LVZ4</accession>
<dbReference type="OrthoDB" id="344505at2"/>
<dbReference type="InterPro" id="IPR027417">
    <property type="entry name" value="P-loop_NTPase"/>
</dbReference>
<protein>
    <submittedName>
        <fullName evidence="5">ABC transporter ATP-binding protein</fullName>
    </submittedName>
</protein>
<feature type="domain" description="ABC transporter" evidence="4">
    <location>
        <begin position="69"/>
        <end position="311"/>
    </location>
</feature>
<name>A0A4R9LVZ4_9LEPT</name>
<dbReference type="Proteomes" id="UP000298058">
    <property type="component" value="Unassembled WGS sequence"/>
</dbReference>
<dbReference type="SMART" id="SM00382">
    <property type="entry name" value="AAA"/>
    <property type="match status" value="1"/>
</dbReference>
<comment type="caution">
    <text evidence="5">The sequence shown here is derived from an EMBL/GenBank/DDBJ whole genome shotgun (WGS) entry which is preliminary data.</text>
</comment>
<dbReference type="PROSITE" id="PS00211">
    <property type="entry name" value="ABC_TRANSPORTER_1"/>
    <property type="match status" value="1"/>
</dbReference>
<evidence type="ECO:0000256" key="2">
    <source>
        <dbReference type="ARBA" id="ARBA00022741"/>
    </source>
</evidence>
<dbReference type="EMBL" id="RQHW01000047">
    <property type="protein sequence ID" value="TGN18380.1"/>
    <property type="molecule type" value="Genomic_DNA"/>
</dbReference>
<evidence type="ECO:0000256" key="1">
    <source>
        <dbReference type="ARBA" id="ARBA00022448"/>
    </source>
</evidence>